<dbReference type="InterPro" id="IPR020846">
    <property type="entry name" value="MFS_dom"/>
</dbReference>
<proteinExistence type="predicted"/>
<dbReference type="AlphaFoldDB" id="A0A1B1MK31"/>
<evidence type="ECO:0000256" key="4">
    <source>
        <dbReference type="ARBA" id="ARBA00023136"/>
    </source>
</evidence>
<keyword evidence="3" id="KW-1133">Transmembrane helix</keyword>
<organism evidence="5 6">
    <name type="scientific">Streptomyces lincolnensis</name>
    <dbReference type="NCBI Taxonomy" id="1915"/>
    <lineage>
        <taxon>Bacteria</taxon>
        <taxon>Bacillati</taxon>
        <taxon>Actinomycetota</taxon>
        <taxon>Actinomycetes</taxon>
        <taxon>Kitasatosporales</taxon>
        <taxon>Streptomycetaceae</taxon>
        <taxon>Streptomyces</taxon>
    </lineage>
</organism>
<evidence type="ECO:0000256" key="1">
    <source>
        <dbReference type="ARBA" id="ARBA00004651"/>
    </source>
</evidence>
<dbReference type="Gene3D" id="1.20.1250.20">
    <property type="entry name" value="MFS general substrate transporter like domains"/>
    <property type="match status" value="2"/>
</dbReference>
<dbReference type="PATRIC" id="fig|1915.4.peg.7344"/>
<dbReference type="EMBL" id="CP016438">
    <property type="protein sequence ID" value="ANS68877.1"/>
    <property type="molecule type" value="Genomic_DNA"/>
</dbReference>
<dbReference type="InterPro" id="IPR011701">
    <property type="entry name" value="MFS"/>
</dbReference>
<keyword evidence="2" id="KW-0812">Transmembrane</keyword>
<dbReference type="PROSITE" id="PS50850">
    <property type="entry name" value="MFS"/>
    <property type="match status" value="1"/>
</dbReference>
<dbReference type="GO" id="GO:0022857">
    <property type="term" value="F:transmembrane transporter activity"/>
    <property type="evidence" value="ECO:0007669"/>
    <property type="project" value="InterPro"/>
</dbReference>
<name>A0A1B1MK31_STRLN</name>
<keyword evidence="4" id="KW-0472">Membrane</keyword>
<dbReference type="OrthoDB" id="151222at2"/>
<dbReference type="InterPro" id="IPR051788">
    <property type="entry name" value="MFS_Transporter"/>
</dbReference>
<sequence length="390" mass="39216">MTTAASGLRPRLAVGLVFVVLGATQGGWMARIPAIRDQVGLSTTEWGLLSSSSAAGDLVAIVLITVLIGRVSTRLLALAGATVVLLNAPVLAGASAVPALVVGLTVWGVGATFLATPVNALAVAVERQQGRPLMSGFHASYSCGVLGGGALGTLAAATGISPGVQLAMSSAVLGALLLAWAFWLPQEESPGKRRRPVGERFTPQLVLLAVIAFFASFVEGAASQWSSVFTADHLGEGAALGAATYTAFSVAILLARLLGDRLVARLGRGAFLRLSLLTAVLGAVLVLARPSLPLAFAGFIVLGLGIACVLPALIALAGRQPGVPAGEGVSVITIGQWPGFLTAGPAVGLLAGVASLRIALVTLIVAGAVAAVLSRWVVAEPDEVSEAAPD</sequence>
<evidence type="ECO:0000256" key="2">
    <source>
        <dbReference type="ARBA" id="ARBA00022692"/>
    </source>
</evidence>
<dbReference type="SUPFAM" id="SSF103473">
    <property type="entry name" value="MFS general substrate transporter"/>
    <property type="match status" value="1"/>
</dbReference>
<dbReference type="PANTHER" id="PTHR23514">
    <property type="entry name" value="BYPASS OF STOP CODON PROTEIN 6"/>
    <property type="match status" value="1"/>
</dbReference>
<accession>A0A1B1MK31</accession>
<evidence type="ECO:0000313" key="5">
    <source>
        <dbReference type="EMBL" id="ANS68877.1"/>
    </source>
</evidence>
<dbReference type="RefSeq" id="WP_067442132.1">
    <property type="nucleotide sequence ID" value="NZ_CP016438.1"/>
</dbReference>
<dbReference type="Proteomes" id="UP000092598">
    <property type="component" value="Chromosome"/>
</dbReference>
<dbReference type="STRING" id="1915.SLINC_6653"/>
<gene>
    <name evidence="5" type="ORF">SLINC_6653</name>
</gene>
<evidence type="ECO:0000313" key="6">
    <source>
        <dbReference type="Proteomes" id="UP000092598"/>
    </source>
</evidence>
<dbReference type="CDD" id="cd17393">
    <property type="entry name" value="MFS_MosC_like"/>
    <property type="match status" value="1"/>
</dbReference>
<dbReference type="GO" id="GO:0005886">
    <property type="term" value="C:plasma membrane"/>
    <property type="evidence" value="ECO:0007669"/>
    <property type="project" value="UniProtKB-SubCell"/>
</dbReference>
<dbReference type="PANTHER" id="PTHR23514:SF13">
    <property type="entry name" value="INNER MEMBRANE PROTEIN YBJJ"/>
    <property type="match status" value="1"/>
</dbReference>
<dbReference type="KEGG" id="sls:SLINC_6653"/>
<evidence type="ECO:0000256" key="3">
    <source>
        <dbReference type="ARBA" id="ARBA00022989"/>
    </source>
</evidence>
<dbReference type="Pfam" id="PF07690">
    <property type="entry name" value="MFS_1"/>
    <property type="match status" value="1"/>
</dbReference>
<dbReference type="InterPro" id="IPR036259">
    <property type="entry name" value="MFS_trans_sf"/>
</dbReference>
<reference evidence="5 6" key="1">
    <citation type="submission" date="2016-07" db="EMBL/GenBank/DDBJ databases">
        <title>Enhancement of antibiotic productionsby engineered nitrateutilization in actinobacteria.</title>
        <authorList>
            <person name="Meng S.C."/>
        </authorList>
    </citation>
    <scope>NUCLEOTIDE SEQUENCE [LARGE SCALE GENOMIC DNA]</scope>
    <source>
        <strain evidence="5 6">NRRL 2936</strain>
    </source>
</reference>
<comment type="subcellular location">
    <subcellularLocation>
        <location evidence="1">Cell membrane</location>
        <topology evidence="1">Multi-pass membrane protein</topology>
    </subcellularLocation>
</comment>
<protein>
    <submittedName>
        <fullName evidence="5">Major facilitator superfamily</fullName>
    </submittedName>
</protein>
<keyword evidence="6" id="KW-1185">Reference proteome</keyword>